<comment type="caution">
    <text evidence="2">The sequence shown here is derived from an EMBL/GenBank/DDBJ whole genome shotgun (WGS) entry which is preliminary data.</text>
</comment>
<dbReference type="PIRSF" id="PIRSF015040">
    <property type="entry name" value="ATPase_SAG2001_prd"/>
    <property type="match status" value="1"/>
</dbReference>
<evidence type="ECO:0000256" key="1">
    <source>
        <dbReference type="SAM" id="Coils"/>
    </source>
</evidence>
<keyword evidence="1" id="KW-0175">Coiled coil</keyword>
<sequence>MRTPFRHIAGHLLWSASGRVWAVWRVAALPGGYLPARVHQDLLGRITSLVRSMPGMEPRLFVLAARTDPGEIAERMVADVDWQRLPAWAETCAATVDLLTGQEMHERTLWLAVPLAAKGGSASASLTALYAELSAALDLPPVPVAEAEVKAAVVEAERIQTSLGGGLGLRPASAAEIVWMLQHALCRGLAEEPLLSDAEHSRLYGSRVREGSLLSPSYADLGMVRLAEGGQEMGAGAKEAKPRSPWWRSAASSPLGRRWLQVESEAGTGYQAHLVLAEIPPAVSVRAADVLAQLEALPFPVDVTVDLRVVTAKKARAQVQRKKRELLDQADQYGAQPTGMPHSLPDAAGDLAEQDARMARTSVEVEVQSVTVLSVWGPDAGTCDARARELSAALSGGDYRVERPYGMQEELFALGLPGTVRAPKLGQFTQHQLSEDWAASGALTLSRVGDPAGMMVGYDLDCGTIRPVLLNPADAPQVNASASSAVIGDLGAGKSVLEKLVTEAVVDRGGRAIVIDRTPMREWAGFARTAMGERCQIIDAAEARISIDPLRVFGGPVGAHYALSYLTLQLGVGAMTAAGAVLHHAVEEVSGGPEPSMGKVLDVLASLAASGAGSTRGDAAATMADLLRIVRTNPLAAMVFDPSLPPVTLDGDLGADMVVVTTTGLTLPPREAFADVEVLRQQPLEALIGRAVLYLIAAVARQAAFTDPSRFCLVSLDEVYWLTSSAEGSALVHEILHDGRKHGAGVFLGAHDADELGKDAGLVAYRFLARTADRARAVKGLRFLGLDGEDEDLIRLVTTGLSPVGQAGREGEMLLRDPRMQVGRIKVVVPPVPRIKESIFTTPGRAAQPAATGGTS</sequence>
<dbReference type="InterPro" id="IPR027417">
    <property type="entry name" value="P-loop_NTPase"/>
</dbReference>
<dbReference type="GO" id="GO:0005524">
    <property type="term" value="F:ATP binding"/>
    <property type="evidence" value="ECO:0007669"/>
    <property type="project" value="UniProtKB-KW"/>
</dbReference>
<dbReference type="SUPFAM" id="SSF52540">
    <property type="entry name" value="P-loop containing nucleoside triphosphate hydrolases"/>
    <property type="match status" value="1"/>
</dbReference>
<evidence type="ECO:0000313" key="2">
    <source>
        <dbReference type="EMBL" id="GAA0269939.1"/>
    </source>
</evidence>
<evidence type="ECO:0000313" key="3">
    <source>
        <dbReference type="Proteomes" id="UP001501867"/>
    </source>
</evidence>
<dbReference type="RefSeq" id="WP_344151466.1">
    <property type="nucleotide sequence ID" value="NZ_BAAABV010000005.1"/>
</dbReference>
<reference evidence="2 3" key="1">
    <citation type="journal article" date="2019" name="Int. J. Syst. Evol. Microbiol.">
        <title>The Global Catalogue of Microorganisms (GCM) 10K type strain sequencing project: providing services to taxonomists for standard genome sequencing and annotation.</title>
        <authorList>
            <consortium name="The Broad Institute Genomics Platform"/>
            <consortium name="The Broad Institute Genome Sequencing Center for Infectious Disease"/>
            <person name="Wu L."/>
            <person name="Ma J."/>
        </authorList>
    </citation>
    <scope>NUCLEOTIDE SEQUENCE [LARGE SCALE GENOMIC DNA]</scope>
    <source>
        <strain evidence="2 3">JCM 4505</strain>
    </source>
</reference>
<proteinExistence type="predicted"/>
<dbReference type="InterPro" id="IPR016628">
    <property type="entry name" value="ATPase_SAG2001_prd"/>
</dbReference>
<dbReference type="Proteomes" id="UP001501867">
    <property type="component" value="Unassembled WGS sequence"/>
</dbReference>
<dbReference type="Gene3D" id="3.40.50.300">
    <property type="entry name" value="P-loop containing nucleotide triphosphate hydrolases"/>
    <property type="match status" value="1"/>
</dbReference>
<dbReference type="Pfam" id="PF12846">
    <property type="entry name" value="AAA_10"/>
    <property type="match status" value="1"/>
</dbReference>
<feature type="coiled-coil region" evidence="1">
    <location>
        <begin position="309"/>
        <end position="336"/>
    </location>
</feature>
<keyword evidence="3" id="KW-1185">Reference proteome</keyword>
<protein>
    <submittedName>
        <fullName evidence="2">ATP-binding protein</fullName>
    </submittedName>
</protein>
<name>A0ABN0V0Z7_9ACTN</name>
<accession>A0ABN0V0Z7</accession>
<dbReference type="EMBL" id="BAAABV010000005">
    <property type="protein sequence ID" value="GAA0269939.1"/>
    <property type="molecule type" value="Genomic_DNA"/>
</dbReference>
<keyword evidence="2" id="KW-0067">ATP-binding</keyword>
<organism evidence="2 3">
    <name type="scientific">Streptomyces polychromogenes</name>
    <dbReference type="NCBI Taxonomy" id="67342"/>
    <lineage>
        <taxon>Bacteria</taxon>
        <taxon>Bacillati</taxon>
        <taxon>Actinomycetota</taxon>
        <taxon>Actinomycetes</taxon>
        <taxon>Kitasatosporales</taxon>
        <taxon>Streptomycetaceae</taxon>
        <taxon>Streptomyces</taxon>
    </lineage>
</organism>
<keyword evidence="2" id="KW-0547">Nucleotide-binding</keyword>
<gene>
    <name evidence="2" type="ORF">GCM10010302_04370</name>
</gene>